<organism evidence="5 6">
    <name type="scientific">Mya arenaria</name>
    <name type="common">Soft-shell clam</name>
    <dbReference type="NCBI Taxonomy" id="6604"/>
    <lineage>
        <taxon>Eukaryota</taxon>
        <taxon>Metazoa</taxon>
        <taxon>Spiralia</taxon>
        <taxon>Lophotrochozoa</taxon>
        <taxon>Mollusca</taxon>
        <taxon>Bivalvia</taxon>
        <taxon>Autobranchia</taxon>
        <taxon>Heteroconchia</taxon>
        <taxon>Euheterodonta</taxon>
        <taxon>Imparidentia</taxon>
        <taxon>Neoheterodontei</taxon>
        <taxon>Myida</taxon>
        <taxon>Myoidea</taxon>
        <taxon>Myidae</taxon>
        <taxon>Mya</taxon>
    </lineage>
</organism>
<dbReference type="PROSITE" id="PS00518">
    <property type="entry name" value="ZF_RING_1"/>
    <property type="match status" value="1"/>
</dbReference>
<keyword evidence="3" id="KW-0862">Zinc</keyword>
<feature type="compositionally biased region" description="Low complexity" evidence="4">
    <location>
        <begin position="19"/>
        <end position="30"/>
    </location>
</feature>
<dbReference type="EMBL" id="CP111017">
    <property type="protein sequence ID" value="WAR09150.1"/>
    <property type="molecule type" value="Genomic_DNA"/>
</dbReference>
<evidence type="ECO:0000256" key="1">
    <source>
        <dbReference type="ARBA" id="ARBA00022723"/>
    </source>
</evidence>
<feature type="compositionally biased region" description="Polar residues" evidence="4">
    <location>
        <begin position="1"/>
        <end position="18"/>
    </location>
</feature>
<evidence type="ECO:0000256" key="4">
    <source>
        <dbReference type="SAM" id="MobiDB-lite"/>
    </source>
</evidence>
<keyword evidence="6" id="KW-1185">Reference proteome</keyword>
<evidence type="ECO:0000256" key="3">
    <source>
        <dbReference type="ARBA" id="ARBA00022833"/>
    </source>
</evidence>
<proteinExistence type="predicted"/>
<dbReference type="SUPFAM" id="SSF57850">
    <property type="entry name" value="RING/U-box"/>
    <property type="match status" value="1"/>
</dbReference>
<dbReference type="InterPro" id="IPR017907">
    <property type="entry name" value="Znf_RING_CS"/>
</dbReference>
<sequence>MHLSKGQSQNMPVSGHTQVSELSSSSVPLLQGFSGSPGVTPHQEARPHPPSILQALSYQQRAQGLGGGSGPGGAPPDRAFGSGLPGLDPNLTAGVADFCRCYACGGGFHNWQPGRCSSTGKPVVEESNYPVQEKCDNNCENDGNIIGKHFPCLHLFCRRCRADPLLTSRCKVCNDEVKDYHALDLTPPMLLNGIESVKKCPFCRENDFRVCNWPCGHCLCGRCANNNFVCKICEKTVRFQYMVDANSFHGNGEQFGDKFNLERNSDMFDRQTGRMKCSQCQKFAVRIVYRNCGHCVCTGCSVDKNGRFCGICKSPVVQLWPKEICLNPMSYN</sequence>
<feature type="region of interest" description="Disordered" evidence="4">
    <location>
        <begin position="62"/>
        <end position="85"/>
    </location>
</feature>
<dbReference type="Gene3D" id="3.30.40.10">
    <property type="entry name" value="Zinc/RING finger domain, C3HC4 (zinc finger)"/>
    <property type="match status" value="1"/>
</dbReference>
<dbReference type="InterPro" id="IPR013083">
    <property type="entry name" value="Znf_RING/FYVE/PHD"/>
</dbReference>
<feature type="region of interest" description="Disordered" evidence="4">
    <location>
        <begin position="1"/>
        <end position="49"/>
    </location>
</feature>
<evidence type="ECO:0000313" key="6">
    <source>
        <dbReference type="Proteomes" id="UP001164746"/>
    </source>
</evidence>
<protein>
    <recommendedName>
        <fullName evidence="7">RING-type domain-containing protein</fullName>
    </recommendedName>
</protein>
<name>A0ABY7EH11_MYAAR</name>
<accession>A0ABY7EH11</accession>
<evidence type="ECO:0000313" key="5">
    <source>
        <dbReference type="EMBL" id="WAR09150.1"/>
    </source>
</evidence>
<evidence type="ECO:0008006" key="7">
    <source>
        <dbReference type="Google" id="ProtNLM"/>
    </source>
</evidence>
<reference evidence="5" key="1">
    <citation type="submission" date="2022-11" db="EMBL/GenBank/DDBJ databases">
        <title>Centuries of genome instability and evolution in soft-shell clam transmissible cancer (bioRxiv).</title>
        <authorList>
            <person name="Hart S.F.M."/>
            <person name="Yonemitsu M.A."/>
            <person name="Giersch R.M."/>
            <person name="Beal B.F."/>
            <person name="Arriagada G."/>
            <person name="Davis B.W."/>
            <person name="Ostrander E.A."/>
            <person name="Goff S.P."/>
            <person name="Metzger M.J."/>
        </authorList>
    </citation>
    <scope>NUCLEOTIDE SEQUENCE</scope>
    <source>
        <strain evidence="5">MELC-2E11</strain>
        <tissue evidence="5">Siphon/mantle</tissue>
    </source>
</reference>
<dbReference type="Proteomes" id="UP001164746">
    <property type="component" value="Chromosome 6"/>
</dbReference>
<keyword evidence="2" id="KW-0863">Zinc-finger</keyword>
<gene>
    <name evidence="5" type="ORF">MAR_019108</name>
</gene>
<keyword evidence="1" id="KW-0479">Metal-binding</keyword>
<evidence type="ECO:0000256" key="2">
    <source>
        <dbReference type="ARBA" id="ARBA00022771"/>
    </source>
</evidence>